<evidence type="ECO:0000313" key="4">
    <source>
        <dbReference type="Proteomes" id="UP001151760"/>
    </source>
</evidence>
<sequence>MAMEAKVLEVVLKDLCGPNRDMETVFNISNCAVKNQVKFATCTLYGVALTWWKSYVKTVGHDAAYGVPWNTLMEMMTAKYCPQNEIKILEMEIWELKVKVCFDGFRREHDTLKSNGGEPKTMQDAIEFTTELIDKKIRTYAERQTENKRKFEDTSRNNQNQQQQNKR</sequence>
<proteinExistence type="predicted"/>
<feature type="compositionally biased region" description="Basic and acidic residues" evidence="1">
    <location>
        <begin position="143"/>
        <end position="155"/>
    </location>
</feature>
<dbReference type="EMBL" id="BQNB010014802">
    <property type="protein sequence ID" value="GJT32560.1"/>
    <property type="molecule type" value="Genomic_DNA"/>
</dbReference>
<reference evidence="3" key="2">
    <citation type="submission" date="2022-01" db="EMBL/GenBank/DDBJ databases">
        <authorList>
            <person name="Yamashiro T."/>
            <person name="Shiraishi A."/>
            <person name="Satake H."/>
            <person name="Nakayama K."/>
        </authorList>
    </citation>
    <scope>NUCLEOTIDE SEQUENCE</scope>
</reference>
<dbReference type="InterPro" id="IPR005162">
    <property type="entry name" value="Retrotrans_gag_dom"/>
</dbReference>
<feature type="domain" description="Retrotransposon gag" evidence="2">
    <location>
        <begin position="38"/>
        <end position="117"/>
    </location>
</feature>
<dbReference type="Pfam" id="PF03732">
    <property type="entry name" value="Retrotrans_gag"/>
    <property type="match status" value="1"/>
</dbReference>
<keyword evidence="3" id="KW-0808">Transferase</keyword>
<evidence type="ECO:0000313" key="3">
    <source>
        <dbReference type="EMBL" id="GJT32560.1"/>
    </source>
</evidence>
<protein>
    <submittedName>
        <fullName evidence="3">Reverse transcriptase domain-containing protein</fullName>
    </submittedName>
</protein>
<feature type="region of interest" description="Disordered" evidence="1">
    <location>
        <begin position="143"/>
        <end position="167"/>
    </location>
</feature>
<keyword evidence="4" id="KW-1185">Reference proteome</keyword>
<evidence type="ECO:0000256" key="1">
    <source>
        <dbReference type="SAM" id="MobiDB-lite"/>
    </source>
</evidence>
<keyword evidence="3" id="KW-0548">Nucleotidyltransferase</keyword>
<gene>
    <name evidence="3" type="ORF">Tco_0922979</name>
</gene>
<dbReference type="GO" id="GO:0003964">
    <property type="term" value="F:RNA-directed DNA polymerase activity"/>
    <property type="evidence" value="ECO:0007669"/>
    <property type="project" value="UniProtKB-KW"/>
</dbReference>
<comment type="caution">
    <text evidence="3">The sequence shown here is derived from an EMBL/GenBank/DDBJ whole genome shotgun (WGS) entry which is preliminary data.</text>
</comment>
<name>A0ABQ5D0Z0_9ASTR</name>
<feature type="compositionally biased region" description="Low complexity" evidence="1">
    <location>
        <begin position="157"/>
        <end position="167"/>
    </location>
</feature>
<organism evidence="3 4">
    <name type="scientific">Tanacetum coccineum</name>
    <dbReference type="NCBI Taxonomy" id="301880"/>
    <lineage>
        <taxon>Eukaryota</taxon>
        <taxon>Viridiplantae</taxon>
        <taxon>Streptophyta</taxon>
        <taxon>Embryophyta</taxon>
        <taxon>Tracheophyta</taxon>
        <taxon>Spermatophyta</taxon>
        <taxon>Magnoliopsida</taxon>
        <taxon>eudicotyledons</taxon>
        <taxon>Gunneridae</taxon>
        <taxon>Pentapetalae</taxon>
        <taxon>asterids</taxon>
        <taxon>campanulids</taxon>
        <taxon>Asterales</taxon>
        <taxon>Asteraceae</taxon>
        <taxon>Asteroideae</taxon>
        <taxon>Anthemideae</taxon>
        <taxon>Anthemidinae</taxon>
        <taxon>Tanacetum</taxon>
    </lineage>
</organism>
<evidence type="ECO:0000259" key="2">
    <source>
        <dbReference type="Pfam" id="PF03732"/>
    </source>
</evidence>
<dbReference type="Proteomes" id="UP001151760">
    <property type="component" value="Unassembled WGS sequence"/>
</dbReference>
<reference evidence="3" key="1">
    <citation type="journal article" date="2022" name="Int. J. Mol. Sci.">
        <title>Draft Genome of Tanacetum Coccineum: Genomic Comparison of Closely Related Tanacetum-Family Plants.</title>
        <authorList>
            <person name="Yamashiro T."/>
            <person name="Shiraishi A."/>
            <person name="Nakayama K."/>
            <person name="Satake H."/>
        </authorList>
    </citation>
    <scope>NUCLEOTIDE SEQUENCE</scope>
</reference>
<keyword evidence="3" id="KW-0695">RNA-directed DNA polymerase</keyword>
<accession>A0ABQ5D0Z0</accession>